<name>A0A4C1T849_EUMVA</name>
<accession>A0A4C1T849</accession>
<protein>
    <submittedName>
        <fullName evidence="1">Uncharacterized protein</fullName>
    </submittedName>
</protein>
<keyword evidence="2" id="KW-1185">Reference proteome</keyword>
<sequence length="155" mass="16549">MHSDREHVDLGRCRRVNHAGVGSAGLRQTCVEGLIPWSLDLNATYSGSRCIFWGAASGGAGARVGARRRVFAVAGAAYWMPETSAGNKKKTKPPAERPLSPCAVISNIAPTIMSVRRRRCDSATHAPPPAPVFGLCKTGLSYIMHASQYSVNADQ</sequence>
<comment type="caution">
    <text evidence="1">The sequence shown here is derived from an EMBL/GenBank/DDBJ whole genome shotgun (WGS) entry which is preliminary data.</text>
</comment>
<dbReference type="EMBL" id="BGZK01000036">
    <property type="protein sequence ID" value="GBP09617.1"/>
    <property type="molecule type" value="Genomic_DNA"/>
</dbReference>
<dbReference type="Proteomes" id="UP000299102">
    <property type="component" value="Unassembled WGS sequence"/>
</dbReference>
<reference evidence="1 2" key="1">
    <citation type="journal article" date="2019" name="Commun. Biol.">
        <title>The bagworm genome reveals a unique fibroin gene that provides high tensile strength.</title>
        <authorList>
            <person name="Kono N."/>
            <person name="Nakamura H."/>
            <person name="Ohtoshi R."/>
            <person name="Tomita M."/>
            <person name="Numata K."/>
            <person name="Arakawa K."/>
        </authorList>
    </citation>
    <scope>NUCLEOTIDE SEQUENCE [LARGE SCALE GENOMIC DNA]</scope>
</reference>
<evidence type="ECO:0000313" key="1">
    <source>
        <dbReference type="EMBL" id="GBP09617.1"/>
    </source>
</evidence>
<organism evidence="1 2">
    <name type="scientific">Eumeta variegata</name>
    <name type="common">Bagworm moth</name>
    <name type="synonym">Eumeta japonica</name>
    <dbReference type="NCBI Taxonomy" id="151549"/>
    <lineage>
        <taxon>Eukaryota</taxon>
        <taxon>Metazoa</taxon>
        <taxon>Ecdysozoa</taxon>
        <taxon>Arthropoda</taxon>
        <taxon>Hexapoda</taxon>
        <taxon>Insecta</taxon>
        <taxon>Pterygota</taxon>
        <taxon>Neoptera</taxon>
        <taxon>Endopterygota</taxon>
        <taxon>Lepidoptera</taxon>
        <taxon>Glossata</taxon>
        <taxon>Ditrysia</taxon>
        <taxon>Tineoidea</taxon>
        <taxon>Psychidae</taxon>
        <taxon>Oiketicinae</taxon>
        <taxon>Eumeta</taxon>
    </lineage>
</organism>
<proteinExistence type="predicted"/>
<dbReference type="AlphaFoldDB" id="A0A4C1T849"/>
<evidence type="ECO:0000313" key="2">
    <source>
        <dbReference type="Proteomes" id="UP000299102"/>
    </source>
</evidence>
<gene>
    <name evidence="1" type="ORF">EVAR_76601_1</name>
</gene>